<accession>A0A5Q3QGJ7</accession>
<evidence type="ECO:0000313" key="4">
    <source>
        <dbReference type="Proteomes" id="UP000371041"/>
    </source>
</evidence>
<dbReference type="Proteomes" id="UP000371041">
    <property type="component" value="Chromosome"/>
</dbReference>
<evidence type="ECO:0000313" key="3">
    <source>
        <dbReference type="EMBL" id="QGK69937.1"/>
    </source>
</evidence>
<feature type="domain" description="NAD(P)-binding" evidence="1">
    <location>
        <begin position="11"/>
        <end position="182"/>
    </location>
</feature>
<feature type="domain" description="SnoaL-like" evidence="2">
    <location>
        <begin position="291"/>
        <end position="399"/>
    </location>
</feature>
<protein>
    <submittedName>
        <fullName evidence="3">NAD(P)H-binding protein</fullName>
    </submittedName>
</protein>
<dbReference type="SUPFAM" id="SSF54427">
    <property type="entry name" value="NTF2-like"/>
    <property type="match status" value="1"/>
</dbReference>
<reference evidence="4" key="1">
    <citation type="submission" date="2019-11" db="EMBL/GenBank/DDBJ databases">
        <title>The complete genome sequence of Saccharopolyspora sp. E2A.</title>
        <authorList>
            <person name="Zhang G."/>
        </authorList>
    </citation>
    <scope>NUCLEOTIDE SEQUENCE [LARGE SCALE GENOMIC DNA]</scope>
    <source>
        <strain evidence="4">E2A</strain>
    </source>
</reference>
<sequence length="405" mass="44414">MNTDQLILVTGATGHIGRHLVRELHGRAQVRALVREPETANLPEHVELVRGDLTDPDSVARAAKGADAVFLLWPLMSTDGLDAVVAALADVPQLVYLSSEGIRDVDDQGDPITNSHSFIEDHLEQHRTQWTFLRPVGFASNALGWAQDVATHDSVRHAFPDLARPLIHEADIAAVAARTLTENGHAGQRYVLTGPQHLTNTEQAHAIGTARGGPVSFETISPDRERRQMLDAGWPDTVIDPVLAAYERMQRTPEPVTDTVEELTGSPARSFVRWAHEHARDFGGDPLDVHSVASTYVAMCRAGDFSGAIDHFFPDDHVRVEDGLEIVGNSAVHERSQDFGAEVDIHSVDIQGPYVGGDRFAVRFSLDTTSRATGARRRTTKLSLYTVGNGRITREEVYYDAPEPQ</sequence>
<gene>
    <name evidence="3" type="ORF">GIY23_10765</name>
</gene>
<dbReference type="Gene3D" id="3.10.450.50">
    <property type="match status" value="1"/>
</dbReference>
<proteinExistence type="predicted"/>
<dbReference type="InterPro" id="IPR036291">
    <property type="entry name" value="NAD(P)-bd_dom_sf"/>
</dbReference>
<dbReference type="Pfam" id="PF13460">
    <property type="entry name" value="NAD_binding_10"/>
    <property type="match status" value="1"/>
</dbReference>
<dbReference type="RefSeq" id="WP_154076530.1">
    <property type="nucleotide sequence ID" value="NZ_CP045929.1"/>
</dbReference>
<name>A0A5Q3QGJ7_9PSEU</name>
<dbReference type="InterPro" id="IPR016040">
    <property type="entry name" value="NAD(P)-bd_dom"/>
</dbReference>
<keyword evidence="4" id="KW-1185">Reference proteome</keyword>
<dbReference type="EMBL" id="CP045929">
    <property type="protein sequence ID" value="QGK69937.1"/>
    <property type="molecule type" value="Genomic_DNA"/>
</dbReference>
<dbReference type="Gene3D" id="3.40.50.720">
    <property type="entry name" value="NAD(P)-binding Rossmann-like Domain"/>
    <property type="match status" value="1"/>
</dbReference>
<dbReference type="SUPFAM" id="SSF51735">
    <property type="entry name" value="NAD(P)-binding Rossmann-fold domains"/>
    <property type="match status" value="1"/>
</dbReference>
<dbReference type="AlphaFoldDB" id="A0A5Q3QGJ7"/>
<dbReference type="PANTHER" id="PTHR43162:SF1">
    <property type="entry name" value="PRESTALK A DIFFERENTIATION PROTEIN A"/>
    <property type="match status" value="1"/>
</dbReference>
<dbReference type="Pfam" id="PF20409">
    <property type="entry name" value="SnoaL_5"/>
    <property type="match status" value="1"/>
</dbReference>
<organism evidence="3 4">
    <name type="scientific">Allosaccharopolyspora coralli</name>
    <dbReference type="NCBI Taxonomy" id="2665642"/>
    <lineage>
        <taxon>Bacteria</taxon>
        <taxon>Bacillati</taxon>
        <taxon>Actinomycetota</taxon>
        <taxon>Actinomycetes</taxon>
        <taxon>Pseudonocardiales</taxon>
        <taxon>Pseudonocardiaceae</taxon>
        <taxon>Allosaccharopolyspora</taxon>
    </lineage>
</organism>
<dbReference type="InterPro" id="IPR051604">
    <property type="entry name" value="Ergot_Alk_Oxidoreductase"/>
</dbReference>
<evidence type="ECO:0000259" key="2">
    <source>
        <dbReference type="Pfam" id="PF20409"/>
    </source>
</evidence>
<dbReference type="KEGG" id="sace:GIY23_10765"/>
<evidence type="ECO:0000259" key="1">
    <source>
        <dbReference type="Pfam" id="PF13460"/>
    </source>
</evidence>
<dbReference type="PANTHER" id="PTHR43162">
    <property type="match status" value="1"/>
</dbReference>
<dbReference type="InterPro" id="IPR046860">
    <property type="entry name" value="SnoaL_5"/>
</dbReference>
<dbReference type="InterPro" id="IPR032710">
    <property type="entry name" value="NTF2-like_dom_sf"/>
</dbReference>
<dbReference type="Gene3D" id="3.90.25.10">
    <property type="entry name" value="UDP-galactose 4-epimerase, domain 1"/>
    <property type="match status" value="1"/>
</dbReference>